<comment type="function">
    <text evidence="1">Catalyzes a mechanistically unusual reaction, the ATP-dependent insertion of CO2 between the N7 and N8 nitrogen atoms of 7,8-diaminopelargonic acid (DAPA, also called 7,8-diammoniononanoate) to form a ureido ring.</text>
</comment>
<keyword evidence="3" id="KW-1185">Reference proteome</keyword>
<feature type="binding site" evidence="1">
    <location>
        <position position="16"/>
    </location>
    <ligand>
        <name>Mg(2+)</name>
        <dbReference type="ChEBI" id="CHEBI:18420"/>
    </ligand>
</feature>
<sequence length="233" mass="26117">MDHFWVVGTGTDVGKTFITTLMMRYLQRKGLKVVPYKPVQTGAVKKGNKTHYSDTTTYLTYSLQPLSPDDINSYSFPTPASPHFAAELEGEWISGAQILNKIDHLTKEYDVVICEGAGGLYVPLQPYTSLTLLDIIQRSKLPAVLVTRSNLGTINHTLLSLEALKSRGIELLGIIVNQYEHSPIEKSNVQTLQRFIPSIPFVIVEGNRTIESFDDETIFERLMKRELLRTSGS</sequence>
<feature type="binding site" evidence="1">
    <location>
        <position position="115"/>
    </location>
    <ligand>
        <name>Mg(2+)</name>
        <dbReference type="ChEBI" id="CHEBI:18420"/>
    </ligand>
</feature>
<dbReference type="NCBIfam" id="TIGR00347">
    <property type="entry name" value="bioD"/>
    <property type="match status" value="1"/>
</dbReference>
<feature type="binding site" evidence="1">
    <location>
        <position position="54"/>
    </location>
    <ligand>
        <name>Mg(2+)</name>
        <dbReference type="ChEBI" id="CHEBI:18420"/>
    </ligand>
</feature>
<evidence type="ECO:0000313" key="3">
    <source>
        <dbReference type="Proteomes" id="UP000315753"/>
    </source>
</evidence>
<dbReference type="CDD" id="cd03109">
    <property type="entry name" value="DTBS"/>
    <property type="match status" value="1"/>
</dbReference>
<comment type="subunit">
    <text evidence="1">Homodimer.</text>
</comment>
<evidence type="ECO:0000256" key="1">
    <source>
        <dbReference type="HAMAP-Rule" id="MF_00336"/>
    </source>
</evidence>
<gene>
    <name evidence="1 2" type="primary">bioD</name>
    <name evidence="2" type="ORF">FKZ59_10840</name>
</gene>
<dbReference type="UniPathway" id="UPA00078">
    <property type="reaction ID" value="UER00161"/>
</dbReference>
<dbReference type="GO" id="GO:0000287">
    <property type="term" value="F:magnesium ion binding"/>
    <property type="evidence" value="ECO:0007669"/>
    <property type="project" value="UniProtKB-UniRule"/>
</dbReference>
<dbReference type="HAMAP" id="MF_00336">
    <property type="entry name" value="BioD"/>
    <property type="match status" value="1"/>
</dbReference>
<keyword evidence="1 2" id="KW-0436">Ligase</keyword>
<keyword evidence="1" id="KW-0460">Magnesium</keyword>
<reference evidence="2 3" key="1">
    <citation type="submission" date="2019-06" db="EMBL/GenBank/DDBJ databases">
        <title>Genome sequence of Ureibacillus terrenus.</title>
        <authorList>
            <person name="Maclea K.S."/>
            <person name="Simoes M."/>
        </authorList>
    </citation>
    <scope>NUCLEOTIDE SEQUENCE [LARGE SCALE GENOMIC DNA]</scope>
    <source>
        <strain evidence="2 3">ATCC BAA-384</strain>
    </source>
</reference>
<comment type="subcellular location">
    <subcellularLocation>
        <location evidence="1">Cytoplasm</location>
    </subcellularLocation>
</comment>
<comment type="caution">
    <text evidence="2">The sequence shown here is derived from an EMBL/GenBank/DDBJ whole genome shotgun (WGS) entry which is preliminary data.</text>
</comment>
<comment type="cofactor">
    <cofactor evidence="1">
        <name>Mg(2+)</name>
        <dbReference type="ChEBI" id="CHEBI:18420"/>
    </cofactor>
</comment>
<dbReference type="Gene3D" id="3.40.50.300">
    <property type="entry name" value="P-loop containing nucleotide triphosphate hydrolases"/>
    <property type="match status" value="1"/>
</dbReference>
<dbReference type="InterPro" id="IPR027417">
    <property type="entry name" value="P-loop_NTPase"/>
</dbReference>
<dbReference type="EMBL" id="VIGD01000013">
    <property type="protein sequence ID" value="TQE90320.1"/>
    <property type="molecule type" value="Genomic_DNA"/>
</dbReference>
<dbReference type="GO" id="GO:0004141">
    <property type="term" value="F:dethiobiotin synthase activity"/>
    <property type="evidence" value="ECO:0007669"/>
    <property type="project" value="UniProtKB-UniRule"/>
</dbReference>
<dbReference type="Proteomes" id="UP000315753">
    <property type="component" value="Unassembled WGS sequence"/>
</dbReference>
<feature type="binding site" evidence="1">
    <location>
        <begin position="177"/>
        <end position="178"/>
    </location>
    <ligand>
        <name>ATP</name>
        <dbReference type="ChEBI" id="CHEBI:30616"/>
    </ligand>
</feature>
<feature type="binding site" evidence="1">
    <location>
        <position position="41"/>
    </location>
    <ligand>
        <name>substrate</name>
    </ligand>
</feature>
<keyword evidence="1" id="KW-0093">Biotin biosynthesis</keyword>
<dbReference type="InterPro" id="IPR004472">
    <property type="entry name" value="DTB_synth_BioD"/>
</dbReference>
<comment type="similarity">
    <text evidence="1">Belongs to the dethiobiotin synthetase family.</text>
</comment>
<dbReference type="EC" id="6.3.3.3" evidence="1"/>
<dbReference type="PANTHER" id="PTHR43210:SF5">
    <property type="entry name" value="DETHIOBIOTIN SYNTHETASE"/>
    <property type="match status" value="1"/>
</dbReference>
<dbReference type="AlphaFoldDB" id="A0A540V0M8"/>
<dbReference type="GO" id="GO:0009102">
    <property type="term" value="P:biotin biosynthetic process"/>
    <property type="evidence" value="ECO:0007669"/>
    <property type="project" value="UniProtKB-UniRule"/>
</dbReference>
<dbReference type="GO" id="GO:0005829">
    <property type="term" value="C:cytosol"/>
    <property type="evidence" value="ECO:0007669"/>
    <property type="project" value="TreeGrafter"/>
</dbReference>
<name>A0A540V0M8_9BACL</name>
<proteinExistence type="inferred from homology"/>
<organism evidence="2 3">
    <name type="scientific">Ureibacillus terrenus</name>
    <dbReference type="NCBI Taxonomy" id="118246"/>
    <lineage>
        <taxon>Bacteria</taxon>
        <taxon>Bacillati</taxon>
        <taxon>Bacillota</taxon>
        <taxon>Bacilli</taxon>
        <taxon>Bacillales</taxon>
        <taxon>Caryophanaceae</taxon>
        <taxon>Ureibacillus</taxon>
    </lineage>
</organism>
<evidence type="ECO:0000313" key="2">
    <source>
        <dbReference type="EMBL" id="TQE90320.1"/>
    </source>
</evidence>
<feature type="active site" evidence="1">
    <location>
        <position position="37"/>
    </location>
</feature>
<dbReference type="GO" id="GO:0005524">
    <property type="term" value="F:ATP binding"/>
    <property type="evidence" value="ECO:0007669"/>
    <property type="project" value="UniProtKB-UniRule"/>
</dbReference>
<accession>A0A540V0M8</accession>
<feature type="binding site" evidence="1">
    <location>
        <position position="54"/>
    </location>
    <ligand>
        <name>ATP</name>
        <dbReference type="ChEBI" id="CHEBI:30616"/>
    </ligand>
</feature>
<protein>
    <recommendedName>
        <fullName evidence="1">ATP-dependent dethiobiotin synthetase BioD</fullName>
        <ecNumber evidence="1">6.3.3.3</ecNumber>
    </recommendedName>
    <alternativeName>
        <fullName evidence="1">DTB synthetase</fullName>
        <shortName evidence="1">DTBS</shortName>
    </alternativeName>
    <alternativeName>
        <fullName evidence="1">Dethiobiotin synthase</fullName>
    </alternativeName>
</protein>
<dbReference type="SUPFAM" id="SSF52540">
    <property type="entry name" value="P-loop containing nucleoside triphosphate hydrolases"/>
    <property type="match status" value="1"/>
</dbReference>
<feature type="binding site" evidence="1">
    <location>
        <begin position="12"/>
        <end position="17"/>
    </location>
    <ligand>
        <name>ATP</name>
        <dbReference type="ChEBI" id="CHEBI:30616"/>
    </ligand>
</feature>
<dbReference type="OrthoDB" id="9802097at2"/>
<dbReference type="PANTHER" id="PTHR43210">
    <property type="entry name" value="DETHIOBIOTIN SYNTHETASE"/>
    <property type="match status" value="1"/>
</dbReference>
<keyword evidence="1" id="KW-0067">ATP-binding</keyword>
<feature type="binding site" evidence="1">
    <location>
        <begin position="200"/>
        <end position="202"/>
    </location>
    <ligand>
        <name>ATP</name>
        <dbReference type="ChEBI" id="CHEBI:30616"/>
    </ligand>
</feature>
<dbReference type="PIRSF" id="PIRSF006755">
    <property type="entry name" value="DTB_synth"/>
    <property type="match status" value="1"/>
</dbReference>
<comment type="catalytic activity">
    <reaction evidence="1">
        <text>(7R,8S)-7,8-diammoniononanoate + CO2 + ATP = (4R,5S)-dethiobiotin + ADP + phosphate + 3 H(+)</text>
        <dbReference type="Rhea" id="RHEA:15805"/>
        <dbReference type="ChEBI" id="CHEBI:15378"/>
        <dbReference type="ChEBI" id="CHEBI:16526"/>
        <dbReference type="ChEBI" id="CHEBI:30616"/>
        <dbReference type="ChEBI" id="CHEBI:43474"/>
        <dbReference type="ChEBI" id="CHEBI:149469"/>
        <dbReference type="ChEBI" id="CHEBI:149473"/>
        <dbReference type="ChEBI" id="CHEBI:456216"/>
        <dbReference type="EC" id="6.3.3.3"/>
    </reaction>
</comment>
<dbReference type="RefSeq" id="WP_141602776.1">
    <property type="nucleotide sequence ID" value="NZ_JARMSB010000011.1"/>
</dbReference>
<comment type="caution">
    <text evidence="1">Lacks conserved residue(s) required for the propagation of feature annotation.</text>
</comment>
<comment type="pathway">
    <text evidence="1">Cofactor biosynthesis; biotin biosynthesis; biotin from 7,8-diaminononanoate: step 1/2.</text>
</comment>
<dbReference type="Pfam" id="PF13500">
    <property type="entry name" value="AAA_26"/>
    <property type="match status" value="1"/>
</dbReference>
<keyword evidence="1" id="KW-0547">Nucleotide-binding</keyword>
<keyword evidence="1" id="KW-0963">Cytoplasm</keyword>
<feature type="binding site" evidence="1">
    <location>
        <begin position="115"/>
        <end position="118"/>
    </location>
    <ligand>
        <name>ATP</name>
        <dbReference type="ChEBI" id="CHEBI:30616"/>
    </ligand>
</feature>
<keyword evidence="1" id="KW-0479">Metal-binding</keyword>